<protein>
    <submittedName>
        <fullName evidence="3">Deoxyribonuclease-2-alpha</fullName>
    </submittedName>
</protein>
<dbReference type="PANTHER" id="PTHR10858">
    <property type="entry name" value="DEOXYRIBONUCLEASE II"/>
    <property type="match status" value="1"/>
</dbReference>
<evidence type="ECO:0000313" key="3">
    <source>
        <dbReference type="EMBL" id="KRY49037.1"/>
    </source>
</evidence>
<dbReference type="GO" id="GO:0004531">
    <property type="term" value="F:deoxyribonuclease II activity"/>
    <property type="evidence" value="ECO:0007669"/>
    <property type="project" value="InterPro"/>
</dbReference>
<dbReference type="Proteomes" id="UP000054653">
    <property type="component" value="Unassembled WGS sequence"/>
</dbReference>
<evidence type="ECO:0000256" key="2">
    <source>
        <dbReference type="ARBA" id="ARBA00022801"/>
    </source>
</evidence>
<dbReference type="OrthoDB" id="10261598at2759"/>
<comment type="caution">
    <text evidence="3">The sequence shown here is derived from an EMBL/GenBank/DDBJ whole genome shotgun (WGS) entry which is preliminary data.</text>
</comment>
<evidence type="ECO:0000256" key="1">
    <source>
        <dbReference type="ARBA" id="ARBA00007527"/>
    </source>
</evidence>
<evidence type="ECO:0000313" key="4">
    <source>
        <dbReference type="Proteomes" id="UP000054653"/>
    </source>
</evidence>
<comment type="similarity">
    <text evidence="1">Belongs to the DNase II family.</text>
</comment>
<dbReference type="PANTHER" id="PTHR10858:SF23">
    <property type="entry name" value="DEOXYRIBONUCLEASE II"/>
    <property type="match status" value="1"/>
</dbReference>
<proteinExistence type="inferred from homology"/>
<dbReference type="AlphaFoldDB" id="A0A0V1CIJ1"/>
<sequence length="715" mass="78633">MTKAAHAIANIQAFGKHSKPFADMYARVLRNKFAASIRVWAPSDTRSKSICDRQYQLRKIVSPMQLAGSQVSRQADSAKWALIDGKNTDTDKRTSGAAVCLENAGVYNAFRRAAFNPPNAVSSSIIKSDANFVWAPSAQNVNLDREHSIVRTMADFIANNGDIKVLAYSDDPPNLPSRNEKSKAKGVLLVHSGADDEAAWFVHTVPKFLAHLGGYSWPAAETPKGHMFLCLSLSKAHLNSVAKAIRYQEPFIYANNLSPALLTQYNELSNLATGVEIRVTPFLEHAKFTTKAVQVAANIEAFGKHTKSYSDMYAKVLKKKLAASIRIWAPSDTRSKSICKGQYHLRKVASPMQFDGVQVRREVDSARWAVVDGKNIVCLTTNDYKATEKQIPGAAVATCKDDGGNNVDWYFVYKPPNVLSSKLLKSDGNPAWAASGANIDQNRGHSIITTMENFVQYHAQINVLAYSDDPPNLPPRNEKSKTKGVLLVRSAANEAAWFVHTVPNFLAYLNAYSWPAAETAKGHMFLCISFSSAILNSVGKAIRYQEPYIYVNNLPAEILNQHMELSNLINGIDVRVTPFLAHETFVTKGEQAVANIQAFGKHSKSFADMYARILRNKFAASIMVWSPADARSKSICRGQHKLQKITSIQFDGVQVSRGADSAKWALIDGKSTVCFTTNDYTATDKRTPGAAVCLKNAGVYNAFRTAAFNVEACNN</sequence>
<dbReference type="Pfam" id="PF03265">
    <property type="entry name" value="DNase_II"/>
    <property type="match status" value="2"/>
</dbReference>
<accession>A0A0V1CIJ1</accession>
<dbReference type="GO" id="GO:0006309">
    <property type="term" value="P:apoptotic DNA fragmentation"/>
    <property type="evidence" value="ECO:0007669"/>
    <property type="project" value="TreeGrafter"/>
</dbReference>
<gene>
    <name evidence="3" type="primary">DNASE2</name>
    <name evidence="3" type="ORF">T03_14324</name>
</gene>
<organism evidence="3 4">
    <name type="scientific">Trichinella britovi</name>
    <name type="common">Parasitic roundworm</name>
    <dbReference type="NCBI Taxonomy" id="45882"/>
    <lineage>
        <taxon>Eukaryota</taxon>
        <taxon>Metazoa</taxon>
        <taxon>Ecdysozoa</taxon>
        <taxon>Nematoda</taxon>
        <taxon>Enoplea</taxon>
        <taxon>Dorylaimia</taxon>
        <taxon>Trichinellida</taxon>
        <taxon>Trichinellidae</taxon>
        <taxon>Trichinella</taxon>
    </lineage>
</organism>
<dbReference type="EMBL" id="JYDI01000188">
    <property type="protein sequence ID" value="KRY49037.1"/>
    <property type="molecule type" value="Genomic_DNA"/>
</dbReference>
<dbReference type="InterPro" id="IPR004947">
    <property type="entry name" value="DNase_II"/>
</dbReference>
<reference evidence="3 4" key="1">
    <citation type="submission" date="2015-01" db="EMBL/GenBank/DDBJ databases">
        <title>Evolution of Trichinella species and genotypes.</title>
        <authorList>
            <person name="Korhonen P.K."/>
            <person name="Edoardo P."/>
            <person name="Giuseppe L.R."/>
            <person name="Gasser R.B."/>
        </authorList>
    </citation>
    <scope>NUCLEOTIDE SEQUENCE [LARGE SCALE GENOMIC DNA]</scope>
    <source>
        <strain evidence="3">ISS120</strain>
    </source>
</reference>
<keyword evidence="2" id="KW-0378">Hydrolase</keyword>
<name>A0A0V1CIJ1_TRIBR</name>
<dbReference type="OMA" id="NMNSSCV"/>
<dbReference type="CDD" id="cd09120">
    <property type="entry name" value="PLDc_DNaseII_1"/>
    <property type="match status" value="1"/>
</dbReference>
<keyword evidence="4" id="KW-1185">Reference proteome</keyword>